<evidence type="ECO:0000256" key="1">
    <source>
        <dbReference type="SAM" id="MobiDB-lite"/>
    </source>
</evidence>
<dbReference type="InterPro" id="IPR040003">
    <property type="entry name" value="PG18-like"/>
</dbReference>
<reference evidence="2 3" key="1">
    <citation type="submission" date="2017-02" db="EMBL/GenBank/DDBJ databases">
        <title>Genome sequence of Microcystis aeruginosa KW.</title>
        <authorList>
            <person name="Oh H.-M."/>
            <person name="Ahn C.-Y."/>
            <person name="Jeong H."/>
            <person name="Srivastava A."/>
            <person name="Lee H.-G."/>
            <person name="Kang S.-R."/>
        </authorList>
    </citation>
    <scope>NUCLEOTIDE SEQUENCE [LARGE SCALE GENOMIC DNA]</scope>
    <source>
        <strain evidence="2 3">KW</strain>
    </source>
</reference>
<proteinExistence type="predicted"/>
<organism evidence="2 3">
    <name type="scientific">Microcystis aeruginosa KW</name>
    <dbReference type="NCBI Taxonomy" id="1960155"/>
    <lineage>
        <taxon>Bacteria</taxon>
        <taxon>Bacillati</taxon>
        <taxon>Cyanobacteriota</taxon>
        <taxon>Cyanophyceae</taxon>
        <taxon>Oscillatoriophycideae</taxon>
        <taxon>Chroococcales</taxon>
        <taxon>Microcystaceae</taxon>
        <taxon>Microcystis</taxon>
    </lineage>
</organism>
<name>A0A1V4BQB3_MICAE</name>
<dbReference type="PANTHER" id="PTHR35745">
    <property type="entry name" value="BNACNNG14650D PROTEIN"/>
    <property type="match status" value="1"/>
</dbReference>
<evidence type="ECO:0008006" key="4">
    <source>
        <dbReference type="Google" id="ProtNLM"/>
    </source>
</evidence>
<dbReference type="EMBL" id="MVGR01000005">
    <property type="protein sequence ID" value="OPF16053.1"/>
    <property type="molecule type" value="Genomic_DNA"/>
</dbReference>
<sequence>MTNPVIHAFFLGRAIAEVIGEQLEDAFTNALSELGKFDAEQRENLRQFVEEVQMRADQAMEKGVYTGTESGGSSSADVQENIDEMRAEIAQLRSELKNYQN</sequence>
<dbReference type="Proteomes" id="UP000189835">
    <property type="component" value="Unassembled WGS sequence"/>
</dbReference>
<dbReference type="GO" id="GO:0010027">
    <property type="term" value="P:thylakoid membrane organization"/>
    <property type="evidence" value="ECO:0007669"/>
    <property type="project" value="InterPro"/>
</dbReference>
<feature type="region of interest" description="Disordered" evidence="1">
    <location>
        <begin position="65"/>
        <end position="84"/>
    </location>
</feature>
<protein>
    <recommendedName>
        <fullName evidence="4">Thylakoid lumen protein</fullName>
    </recommendedName>
</protein>
<dbReference type="GeneID" id="66707300"/>
<evidence type="ECO:0000313" key="2">
    <source>
        <dbReference type="EMBL" id="OPF16053.1"/>
    </source>
</evidence>
<dbReference type="AlphaFoldDB" id="A0A1V4BQB3"/>
<feature type="compositionally biased region" description="Polar residues" evidence="1">
    <location>
        <begin position="67"/>
        <end position="78"/>
    </location>
</feature>
<gene>
    <name evidence="2" type="ORF">B1L04_27125</name>
</gene>
<dbReference type="PANTHER" id="PTHR35745:SF1">
    <property type="entry name" value="OS04G0513000 PROTEIN"/>
    <property type="match status" value="1"/>
</dbReference>
<dbReference type="Pfam" id="PF20711">
    <property type="entry name" value="DUF6825"/>
    <property type="match status" value="1"/>
</dbReference>
<accession>A0A1V4BQB3</accession>
<dbReference type="RefSeq" id="WP_004162702.1">
    <property type="nucleotide sequence ID" value="NZ_MVGR01000005.1"/>
</dbReference>
<evidence type="ECO:0000313" key="3">
    <source>
        <dbReference type="Proteomes" id="UP000189835"/>
    </source>
</evidence>
<comment type="caution">
    <text evidence="2">The sequence shown here is derived from an EMBL/GenBank/DDBJ whole genome shotgun (WGS) entry which is preliminary data.</text>
</comment>